<keyword evidence="2" id="KW-0472">Membrane</keyword>
<proteinExistence type="predicted"/>
<feature type="transmembrane region" description="Helical" evidence="2">
    <location>
        <begin position="451"/>
        <end position="479"/>
    </location>
</feature>
<dbReference type="AlphaFoldDB" id="A0A323V0P8"/>
<evidence type="ECO:0000313" key="3">
    <source>
        <dbReference type="EMBL" id="PZA17016.1"/>
    </source>
</evidence>
<keyword evidence="2" id="KW-1133">Transmembrane helix</keyword>
<organism evidence="3 4">
    <name type="scientific">Parazoarcus communis SWub3 = DSM 12120</name>
    <dbReference type="NCBI Taxonomy" id="1121029"/>
    <lineage>
        <taxon>Bacteria</taxon>
        <taxon>Pseudomonadati</taxon>
        <taxon>Pseudomonadota</taxon>
        <taxon>Betaproteobacteria</taxon>
        <taxon>Rhodocyclales</taxon>
        <taxon>Zoogloeaceae</taxon>
        <taxon>Parazoarcus</taxon>
    </lineage>
</organism>
<dbReference type="RefSeq" id="WP_110523661.1">
    <property type="nucleotide sequence ID" value="NZ_QKOE01000004.1"/>
</dbReference>
<name>A0A323V0P8_9RHOO</name>
<accession>A0A323V0P8</accession>
<dbReference type="Proteomes" id="UP000248259">
    <property type="component" value="Unassembled WGS sequence"/>
</dbReference>
<sequence>MVASVRTRPTLPAPDWRLVGPWYRWARPGLPEDGRVSRPAIQMFAGDDFISDFLAQPQRSLKFDPLIDVVNGYHLASAAPGGTLAGKFASLFAVNAQGRPAAAGEPRFRARLAPGSLRKLYQPTHNRHYLVCCELHCEQPGFPRVDRRQVCQAGFVIRRRRSVLPPQLAAATIKAQTDPVRAAEADLLDLVQLAATAEDPASSPALAGNARARQQKLVTEAGLADWSALLALRRAEADRLRSALDAWYREQGVRVDIEGWFPSDRNGRNGPGEWRLLDEPACAADPAISGEAVQPLFALVPDPREPDHDAAGRTLYYGTIPTTSLAHDARGAPRLDDRNTYEIRCFVRDHHAAPARAGKQPDCCGPVVWSAPTEAFRLAAPFDVLGSANRPVTIKMPDLRELAAQAAARPRGSLSPVRFVQPQHLSPSVKDKGASGGNMGGEAICSFSIPLITIIALFVLNLFLPIVVFIFQLWFLLVFRFCIPPQIKFSADVDAALAATPPGVDLDADFAVAVSGIPQTAAALNAALNGSMKTRIRQDTGAEEDPDLSGFSNNALGPLDQSLQDAAERVPPPPTTDPDTTSDALASTLPASRRTLIYEDPVSPVWPGPGART</sequence>
<feature type="region of interest" description="Disordered" evidence="1">
    <location>
        <begin position="562"/>
        <end position="613"/>
    </location>
</feature>
<protein>
    <submittedName>
        <fullName evidence="3">Uncharacterized protein</fullName>
    </submittedName>
</protein>
<comment type="caution">
    <text evidence="3">The sequence shown here is derived from an EMBL/GenBank/DDBJ whole genome shotgun (WGS) entry which is preliminary data.</text>
</comment>
<keyword evidence="4" id="KW-1185">Reference proteome</keyword>
<evidence type="ECO:0000256" key="1">
    <source>
        <dbReference type="SAM" id="MobiDB-lite"/>
    </source>
</evidence>
<keyword evidence="2" id="KW-0812">Transmembrane</keyword>
<dbReference type="OrthoDB" id="136948at2"/>
<evidence type="ECO:0000256" key="2">
    <source>
        <dbReference type="SAM" id="Phobius"/>
    </source>
</evidence>
<reference evidence="3 4" key="1">
    <citation type="submission" date="2018-06" db="EMBL/GenBank/DDBJ databases">
        <title>Azoarcus communis strain SWub3 genome.</title>
        <authorList>
            <person name="Zorraquino Salvo V."/>
            <person name="Toubiana D."/>
            <person name="Blumwald E."/>
        </authorList>
    </citation>
    <scope>NUCLEOTIDE SEQUENCE [LARGE SCALE GENOMIC DNA]</scope>
    <source>
        <strain evidence="3 4">SWub3</strain>
    </source>
</reference>
<evidence type="ECO:0000313" key="4">
    <source>
        <dbReference type="Proteomes" id="UP000248259"/>
    </source>
</evidence>
<dbReference type="EMBL" id="QKOE01000004">
    <property type="protein sequence ID" value="PZA17016.1"/>
    <property type="molecule type" value="Genomic_DNA"/>
</dbReference>
<gene>
    <name evidence="3" type="ORF">DNK49_07155</name>
</gene>